<reference evidence="2 3" key="1">
    <citation type="journal article" date="2024" name="Plant Biotechnol. J.">
        <title>Dendrobium thyrsiflorum genome and its molecular insights into genes involved in important horticultural traits.</title>
        <authorList>
            <person name="Chen B."/>
            <person name="Wang J.Y."/>
            <person name="Zheng P.J."/>
            <person name="Li K.L."/>
            <person name="Liang Y.M."/>
            <person name="Chen X.F."/>
            <person name="Zhang C."/>
            <person name="Zhao X."/>
            <person name="He X."/>
            <person name="Zhang G.Q."/>
            <person name="Liu Z.J."/>
            <person name="Xu Q."/>
        </authorList>
    </citation>
    <scope>NUCLEOTIDE SEQUENCE [LARGE SCALE GENOMIC DNA]</scope>
    <source>
        <strain evidence="2">GZMU011</strain>
    </source>
</reference>
<feature type="region of interest" description="Disordered" evidence="1">
    <location>
        <begin position="52"/>
        <end position="90"/>
    </location>
</feature>
<sequence length="90" mass="10039">MALFLLKAEAPLLLSDPIRRDRTESLRLLLVSPVRLDQEELRTSLSPLRRSCLRDPAKPKAPFIASPSNPPPPFAEARSERPSRDASPLV</sequence>
<dbReference type="AlphaFoldDB" id="A0ABD0U3P1"/>
<protein>
    <submittedName>
        <fullName evidence="2">Uncharacterized protein</fullName>
    </submittedName>
</protein>
<gene>
    <name evidence="2" type="ORF">M5K25_025261</name>
</gene>
<keyword evidence="3" id="KW-1185">Reference proteome</keyword>
<evidence type="ECO:0000313" key="3">
    <source>
        <dbReference type="Proteomes" id="UP001552299"/>
    </source>
</evidence>
<evidence type="ECO:0000313" key="2">
    <source>
        <dbReference type="EMBL" id="KAL0906743.1"/>
    </source>
</evidence>
<dbReference type="EMBL" id="JANQDX010000018">
    <property type="protein sequence ID" value="KAL0906743.1"/>
    <property type="molecule type" value="Genomic_DNA"/>
</dbReference>
<name>A0ABD0U3P1_DENTH</name>
<organism evidence="2 3">
    <name type="scientific">Dendrobium thyrsiflorum</name>
    <name type="common">Pinecone-like raceme dendrobium</name>
    <name type="synonym">Orchid</name>
    <dbReference type="NCBI Taxonomy" id="117978"/>
    <lineage>
        <taxon>Eukaryota</taxon>
        <taxon>Viridiplantae</taxon>
        <taxon>Streptophyta</taxon>
        <taxon>Embryophyta</taxon>
        <taxon>Tracheophyta</taxon>
        <taxon>Spermatophyta</taxon>
        <taxon>Magnoliopsida</taxon>
        <taxon>Liliopsida</taxon>
        <taxon>Asparagales</taxon>
        <taxon>Orchidaceae</taxon>
        <taxon>Epidendroideae</taxon>
        <taxon>Malaxideae</taxon>
        <taxon>Dendrobiinae</taxon>
        <taxon>Dendrobium</taxon>
    </lineage>
</organism>
<proteinExistence type="predicted"/>
<dbReference type="Proteomes" id="UP001552299">
    <property type="component" value="Unassembled WGS sequence"/>
</dbReference>
<comment type="caution">
    <text evidence="2">The sequence shown here is derived from an EMBL/GenBank/DDBJ whole genome shotgun (WGS) entry which is preliminary data.</text>
</comment>
<accession>A0ABD0U3P1</accession>
<evidence type="ECO:0000256" key="1">
    <source>
        <dbReference type="SAM" id="MobiDB-lite"/>
    </source>
</evidence>